<name>A0A9D2EBU8_9MICO</name>
<accession>A0A9D2EBU8</accession>
<gene>
    <name evidence="1" type="ORF">H9815_02130</name>
</gene>
<organism evidence="1 2">
    <name type="scientific">Candidatus Ruania gallistercoris</name>
    <dbReference type="NCBI Taxonomy" id="2838746"/>
    <lineage>
        <taxon>Bacteria</taxon>
        <taxon>Bacillati</taxon>
        <taxon>Actinomycetota</taxon>
        <taxon>Actinomycetes</taxon>
        <taxon>Micrococcales</taxon>
        <taxon>Ruaniaceae</taxon>
        <taxon>Ruania</taxon>
    </lineage>
</organism>
<evidence type="ECO:0008006" key="3">
    <source>
        <dbReference type="Google" id="ProtNLM"/>
    </source>
</evidence>
<reference evidence="1" key="2">
    <citation type="submission" date="2021-04" db="EMBL/GenBank/DDBJ databases">
        <authorList>
            <person name="Gilroy R."/>
        </authorList>
    </citation>
    <scope>NUCLEOTIDE SEQUENCE</scope>
    <source>
        <strain evidence="1">ChiGjej4B4-7305</strain>
    </source>
</reference>
<comment type="caution">
    <text evidence="1">The sequence shown here is derived from an EMBL/GenBank/DDBJ whole genome shotgun (WGS) entry which is preliminary data.</text>
</comment>
<evidence type="ECO:0000313" key="2">
    <source>
        <dbReference type="Proteomes" id="UP000824037"/>
    </source>
</evidence>
<dbReference type="Proteomes" id="UP000824037">
    <property type="component" value="Unassembled WGS sequence"/>
</dbReference>
<dbReference type="EMBL" id="DXBY01000043">
    <property type="protein sequence ID" value="HIZ34548.1"/>
    <property type="molecule type" value="Genomic_DNA"/>
</dbReference>
<reference evidence="1" key="1">
    <citation type="journal article" date="2021" name="PeerJ">
        <title>Extensive microbial diversity within the chicken gut microbiome revealed by metagenomics and culture.</title>
        <authorList>
            <person name="Gilroy R."/>
            <person name="Ravi A."/>
            <person name="Getino M."/>
            <person name="Pursley I."/>
            <person name="Horton D.L."/>
            <person name="Alikhan N.F."/>
            <person name="Baker D."/>
            <person name="Gharbi K."/>
            <person name="Hall N."/>
            <person name="Watson M."/>
            <person name="Adriaenssens E.M."/>
            <person name="Foster-Nyarko E."/>
            <person name="Jarju S."/>
            <person name="Secka A."/>
            <person name="Antonio M."/>
            <person name="Oren A."/>
            <person name="Chaudhuri R.R."/>
            <person name="La Ragione R."/>
            <person name="Hildebrand F."/>
            <person name="Pallen M.J."/>
        </authorList>
    </citation>
    <scope>NUCLEOTIDE SEQUENCE</scope>
    <source>
        <strain evidence="1">ChiGjej4B4-7305</strain>
    </source>
</reference>
<sequence length="254" mass="26876">MSDPSAHAATISAVVLLDTEPRGVGAYLSRISPQLQTRVDQVPQLAELAALGLTINGSDVVVRTEQTPLQHDRLSAAVRQSPVRQLVEPAVAGHRGRVEVTISEITDPHSAQHTLSGVTAAIAGGADAVAVYLPHQSRATTQVLYVGEAVQRPAQTWFWAPAMWLDQQQGTAHAFTEGLAVLGGLEVQYSNVPVEPAQAFRTLRSIVAEVLEAGSVPRTGLGVDIDGVPHQFVLGTDVIRRIPVLDLVPAPASP</sequence>
<dbReference type="AlphaFoldDB" id="A0A9D2EBU8"/>
<proteinExistence type="predicted"/>
<evidence type="ECO:0000313" key="1">
    <source>
        <dbReference type="EMBL" id="HIZ34548.1"/>
    </source>
</evidence>
<protein>
    <recommendedName>
        <fullName evidence="3">DUF4261 domain-containing protein</fullName>
    </recommendedName>
</protein>